<keyword evidence="3" id="KW-0472">Membrane</keyword>
<evidence type="ECO:0000256" key="1">
    <source>
        <dbReference type="ARBA" id="ARBA00005801"/>
    </source>
</evidence>
<dbReference type="RefSeq" id="WP_117705470.1">
    <property type="nucleotide sequence ID" value="NZ_JACOPS010000002.1"/>
</dbReference>
<feature type="transmembrane region" description="Helical" evidence="3">
    <location>
        <begin position="88"/>
        <end position="105"/>
    </location>
</feature>
<feature type="transmembrane region" description="Helical" evidence="3">
    <location>
        <begin position="65"/>
        <end position="82"/>
    </location>
</feature>
<feature type="transmembrane region" description="Helical" evidence="3">
    <location>
        <begin position="12"/>
        <end position="33"/>
    </location>
</feature>
<dbReference type="Pfam" id="PF01478">
    <property type="entry name" value="Peptidase_A24"/>
    <property type="match status" value="1"/>
</dbReference>
<dbReference type="InterPro" id="IPR000045">
    <property type="entry name" value="Prepilin_IV_endopep_pep"/>
</dbReference>
<feature type="transmembrane region" description="Helical" evidence="3">
    <location>
        <begin position="180"/>
        <end position="213"/>
    </location>
</feature>
<dbReference type="InterPro" id="IPR050882">
    <property type="entry name" value="Prepilin_peptidase/N-MTase"/>
</dbReference>
<keyword evidence="6" id="KW-1185">Reference proteome</keyword>
<dbReference type="EMBL" id="JACOPS010000002">
    <property type="protein sequence ID" value="MBC5728069.1"/>
    <property type="molecule type" value="Genomic_DNA"/>
</dbReference>
<dbReference type="Gene3D" id="1.20.120.1220">
    <property type="match status" value="1"/>
</dbReference>
<feature type="transmembrane region" description="Helical" evidence="3">
    <location>
        <begin position="146"/>
        <end position="168"/>
    </location>
</feature>
<keyword evidence="3" id="KW-1133">Transmembrane helix</keyword>
<dbReference type="PANTHER" id="PTHR30487">
    <property type="entry name" value="TYPE 4 PREPILIN-LIKE PROTEINS LEADER PEPTIDE-PROCESSING ENZYME"/>
    <property type="match status" value="1"/>
</dbReference>
<dbReference type="PANTHER" id="PTHR30487:SF0">
    <property type="entry name" value="PREPILIN LEADER PEPTIDASE_N-METHYLTRANSFERASE-RELATED"/>
    <property type="match status" value="1"/>
</dbReference>
<name>A0ABR7HKK9_9FIRM</name>
<evidence type="ECO:0000313" key="6">
    <source>
        <dbReference type="Proteomes" id="UP000636755"/>
    </source>
</evidence>
<evidence type="ECO:0000256" key="3">
    <source>
        <dbReference type="SAM" id="Phobius"/>
    </source>
</evidence>
<comment type="similarity">
    <text evidence="1 2">Belongs to the peptidase A24 family.</text>
</comment>
<feature type="domain" description="Prepilin type IV endopeptidase peptidase" evidence="4">
    <location>
        <begin position="95"/>
        <end position="209"/>
    </location>
</feature>
<feature type="transmembrane region" description="Helical" evidence="3">
    <location>
        <begin position="225"/>
        <end position="250"/>
    </location>
</feature>
<evidence type="ECO:0000259" key="4">
    <source>
        <dbReference type="Pfam" id="PF01478"/>
    </source>
</evidence>
<dbReference type="PRINTS" id="PR00864">
    <property type="entry name" value="PREPILNPTASE"/>
</dbReference>
<gene>
    <name evidence="5" type="ORF">H8R91_05945</name>
</gene>
<evidence type="ECO:0000313" key="5">
    <source>
        <dbReference type="EMBL" id="MBC5728069.1"/>
    </source>
</evidence>
<dbReference type="Proteomes" id="UP000636755">
    <property type="component" value="Unassembled WGS sequence"/>
</dbReference>
<sequence length="261" mass="29244">MANLLPIDFSQISTYITLAVILMLSVVLCMLAYRLMNVVPAKWLCDYDEEPDESLFGTRYIFKQSGIYTSALFAIFNLGIFAFFGYSYYTIFFLLISITMLLIAMSDFKYTIIPDQFTIALAVLCVALAITDLFTQQIFIKEWWSIPLGAVCGGGSLMLINLFSIVILKKNGMGFGDVKLMLALGACLGFPMVFSGLLIAVFIAFLYIIFLLIKKIFSKNEVSSYFPFGPFLCIGSLCSLFLVNVINYGLDLYFGLFSLSY</sequence>
<comment type="caution">
    <text evidence="5">The sequence shown here is derived from an EMBL/GenBank/DDBJ whole genome shotgun (WGS) entry which is preliminary data.</text>
</comment>
<proteinExistence type="inferred from homology"/>
<feature type="transmembrane region" description="Helical" evidence="3">
    <location>
        <begin position="117"/>
        <end position="140"/>
    </location>
</feature>
<organism evidence="5 6">
    <name type="scientific">Ruminococcus intestinalis</name>
    <dbReference type="NCBI Taxonomy" id="2763066"/>
    <lineage>
        <taxon>Bacteria</taxon>
        <taxon>Bacillati</taxon>
        <taxon>Bacillota</taxon>
        <taxon>Clostridia</taxon>
        <taxon>Eubacteriales</taxon>
        <taxon>Oscillospiraceae</taxon>
        <taxon>Ruminococcus</taxon>
    </lineage>
</organism>
<evidence type="ECO:0000256" key="2">
    <source>
        <dbReference type="RuleBase" id="RU003793"/>
    </source>
</evidence>
<reference evidence="5 6" key="1">
    <citation type="submission" date="2020-08" db="EMBL/GenBank/DDBJ databases">
        <title>Genome public.</title>
        <authorList>
            <person name="Liu C."/>
            <person name="Sun Q."/>
        </authorList>
    </citation>
    <scope>NUCLEOTIDE SEQUENCE [LARGE SCALE GENOMIC DNA]</scope>
    <source>
        <strain evidence="5 6">NSJ-71</strain>
    </source>
</reference>
<protein>
    <submittedName>
        <fullName evidence="5">Prepilin peptidase</fullName>
    </submittedName>
</protein>
<accession>A0ABR7HKK9</accession>
<dbReference type="InterPro" id="IPR014032">
    <property type="entry name" value="Peptidase_A24A_bac"/>
</dbReference>
<keyword evidence="3" id="KW-0812">Transmembrane</keyword>